<feature type="region of interest" description="Disordered" evidence="1">
    <location>
        <begin position="43"/>
        <end position="104"/>
    </location>
</feature>
<comment type="caution">
    <text evidence="2">The sequence shown here is derived from an EMBL/GenBank/DDBJ whole genome shotgun (WGS) entry which is preliminary data.</text>
</comment>
<evidence type="ECO:0000256" key="1">
    <source>
        <dbReference type="SAM" id="MobiDB-lite"/>
    </source>
</evidence>
<dbReference type="Proteomes" id="UP000052232">
    <property type="component" value="Unassembled WGS sequence"/>
</dbReference>
<dbReference type="RefSeq" id="WP_066606358.1">
    <property type="nucleotide sequence ID" value="NZ_KQ130435.1"/>
</dbReference>
<sequence length="104" mass="10819">MRTFVLAALAGALLLSACGKKEEEAPTVTNNLVEPPVENVIVEEPEAPLPEPQNDVDATPAAPPPSVSELQQIQDDAEASGMTSRLPEGGEQSQPADEASKTGE</sequence>
<organism evidence="2 3">
    <name type="scientific">Sphingobium cupriresistens LL01</name>
    <dbReference type="NCBI Taxonomy" id="1420583"/>
    <lineage>
        <taxon>Bacteria</taxon>
        <taxon>Pseudomonadati</taxon>
        <taxon>Pseudomonadota</taxon>
        <taxon>Alphaproteobacteria</taxon>
        <taxon>Sphingomonadales</taxon>
        <taxon>Sphingomonadaceae</taxon>
        <taxon>Sphingobium</taxon>
    </lineage>
</organism>
<dbReference type="PATRIC" id="fig|1420583.3.peg.3039"/>
<dbReference type="EMBL" id="JACT01000004">
    <property type="protein sequence ID" value="KMS53756.1"/>
    <property type="molecule type" value="Genomic_DNA"/>
</dbReference>
<protein>
    <submittedName>
        <fullName evidence="2">Uncharacterized protein</fullName>
    </submittedName>
</protein>
<keyword evidence="3" id="KW-1185">Reference proteome</keyword>
<evidence type="ECO:0000313" key="2">
    <source>
        <dbReference type="EMBL" id="KMS53756.1"/>
    </source>
</evidence>
<gene>
    <name evidence="2" type="ORF">V473_16185</name>
</gene>
<dbReference type="AlphaFoldDB" id="A0A0J7XP74"/>
<reference evidence="2 3" key="1">
    <citation type="journal article" date="2015" name="G3 (Bethesda)">
        <title>Insights into Ongoing Evolution of the Hexachlorocyclohexane Catabolic Pathway from Comparative Genomics of Ten Sphingomonadaceae Strains.</title>
        <authorList>
            <person name="Pearce S.L."/>
            <person name="Oakeshott J.G."/>
            <person name="Pandey G."/>
        </authorList>
    </citation>
    <scope>NUCLEOTIDE SEQUENCE [LARGE SCALE GENOMIC DNA]</scope>
    <source>
        <strain evidence="2 3">LL01</strain>
    </source>
</reference>
<proteinExistence type="predicted"/>
<dbReference type="STRING" id="1420583.V473_16185"/>
<dbReference type="PROSITE" id="PS51257">
    <property type="entry name" value="PROKAR_LIPOPROTEIN"/>
    <property type="match status" value="1"/>
</dbReference>
<accession>A0A0J7XP74</accession>
<evidence type="ECO:0000313" key="3">
    <source>
        <dbReference type="Proteomes" id="UP000052232"/>
    </source>
</evidence>
<name>A0A0J7XP74_9SPHN</name>